<sequence length="125" mass="13163">MLSRSTFLRHGILAAALGVLVPGAASAHAMMHSSDPADGATLNASPRTLSLAFTEDCRVTALRLLDEGGREHQVRREGGRAASSQVTATLVAPLRPGAYRLEWRAMGDDGHVMSGAVRFAVNAAR</sequence>
<evidence type="ECO:0000313" key="7">
    <source>
        <dbReference type="EMBL" id="APT57326.1"/>
    </source>
</evidence>
<dbReference type="Proteomes" id="UP000185494">
    <property type="component" value="Chromosome 1"/>
</dbReference>
<dbReference type="KEGG" id="rgi:RGI145_09640"/>
<dbReference type="InterPro" id="IPR032694">
    <property type="entry name" value="CopC/D"/>
</dbReference>
<keyword evidence="3 5" id="KW-0732">Signal</keyword>
<accession>A0A1L7AEX4</accession>
<dbReference type="STRING" id="257708.RGI145_09640"/>
<dbReference type="eggNOG" id="COG2372">
    <property type="taxonomic scope" value="Bacteria"/>
</dbReference>
<dbReference type="PANTHER" id="PTHR34820:SF4">
    <property type="entry name" value="INNER MEMBRANE PROTEIN YEBZ"/>
    <property type="match status" value="1"/>
</dbReference>
<evidence type="ECO:0000256" key="1">
    <source>
        <dbReference type="ARBA" id="ARBA00004196"/>
    </source>
</evidence>
<keyword evidence="2" id="KW-0479">Metal-binding</keyword>
<dbReference type="InterPro" id="IPR006311">
    <property type="entry name" value="TAT_signal"/>
</dbReference>
<proteinExistence type="predicted"/>
<reference evidence="7 8" key="1">
    <citation type="submission" date="2016-05" db="EMBL/GenBank/DDBJ databases">
        <title>Complete Genome and Methylome Analysis of Psychrotrophic Bacterial Isolates from Antarctic Lake Untersee.</title>
        <authorList>
            <person name="Fomenkov A."/>
            <person name="Akimov V.N."/>
            <person name="Vasilyeva L.V."/>
            <person name="Andersen D."/>
            <person name="Vincze T."/>
            <person name="Roberts R.J."/>
        </authorList>
    </citation>
    <scope>NUCLEOTIDE SEQUENCE [LARGE SCALE GENOMIC DNA]</scope>
    <source>
        <strain evidence="7 8">U14-5</strain>
    </source>
</reference>
<protein>
    <submittedName>
        <fullName evidence="7">Copper resistance protein CopC</fullName>
    </submittedName>
</protein>
<name>A0A1L7AEX4_9PROT</name>
<dbReference type="GO" id="GO:0006825">
    <property type="term" value="P:copper ion transport"/>
    <property type="evidence" value="ECO:0007669"/>
    <property type="project" value="InterPro"/>
</dbReference>
<dbReference type="SUPFAM" id="SSF81296">
    <property type="entry name" value="E set domains"/>
    <property type="match status" value="1"/>
</dbReference>
<evidence type="ECO:0000256" key="2">
    <source>
        <dbReference type="ARBA" id="ARBA00022723"/>
    </source>
</evidence>
<dbReference type="GO" id="GO:0046688">
    <property type="term" value="P:response to copper ion"/>
    <property type="evidence" value="ECO:0007669"/>
    <property type="project" value="InterPro"/>
</dbReference>
<dbReference type="InterPro" id="IPR014755">
    <property type="entry name" value="Cu-Rt/internalin_Ig-like"/>
</dbReference>
<dbReference type="GO" id="GO:0005507">
    <property type="term" value="F:copper ion binding"/>
    <property type="evidence" value="ECO:0007669"/>
    <property type="project" value="InterPro"/>
</dbReference>
<feature type="domain" description="CopC" evidence="6">
    <location>
        <begin position="28"/>
        <end position="121"/>
    </location>
</feature>
<dbReference type="PANTHER" id="PTHR34820">
    <property type="entry name" value="INNER MEMBRANE PROTEIN YEBZ"/>
    <property type="match status" value="1"/>
</dbReference>
<comment type="subcellular location">
    <subcellularLocation>
        <location evidence="1">Cell envelope</location>
    </subcellularLocation>
</comment>
<evidence type="ECO:0000256" key="4">
    <source>
        <dbReference type="ARBA" id="ARBA00023008"/>
    </source>
</evidence>
<feature type="signal peptide" evidence="5">
    <location>
        <begin position="1"/>
        <end position="27"/>
    </location>
</feature>
<dbReference type="PROSITE" id="PS51318">
    <property type="entry name" value="TAT"/>
    <property type="match status" value="1"/>
</dbReference>
<dbReference type="GO" id="GO:0042597">
    <property type="term" value="C:periplasmic space"/>
    <property type="evidence" value="ECO:0007669"/>
    <property type="project" value="InterPro"/>
</dbReference>
<keyword evidence="4" id="KW-0186">Copper</keyword>
<dbReference type="Pfam" id="PF04234">
    <property type="entry name" value="CopC"/>
    <property type="match status" value="1"/>
</dbReference>
<evidence type="ECO:0000313" key="8">
    <source>
        <dbReference type="Proteomes" id="UP000185494"/>
    </source>
</evidence>
<dbReference type="GO" id="GO:0005886">
    <property type="term" value="C:plasma membrane"/>
    <property type="evidence" value="ECO:0007669"/>
    <property type="project" value="TreeGrafter"/>
</dbReference>
<evidence type="ECO:0000256" key="5">
    <source>
        <dbReference type="SAM" id="SignalP"/>
    </source>
</evidence>
<dbReference type="InterPro" id="IPR007348">
    <property type="entry name" value="CopC_dom"/>
</dbReference>
<dbReference type="RefSeq" id="WP_019460571.1">
    <property type="nucleotide sequence ID" value="NZ_CP015583.1"/>
</dbReference>
<dbReference type="EMBL" id="CP015583">
    <property type="protein sequence ID" value="APT57326.1"/>
    <property type="molecule type" value="Genomic_DNA"/>
</dbReference>
<dbReference type="Gene3D" id="2.60.40.1220">
    <property type="match status" value="1"/>
</dbReference>
<dbReference type="AlphaFoldDB" id="A0A1L7AEX4"/>
<feature type="chain" id="PRO_5009871180" evidence="5">
    <location>
        <begin position="28"/>
        <end position="125"/>
    </location>
</feature>
<organism evidence="7 8">
    <name type="scientific">Roseomonas gilardii</name>
    <dbReference type="NCBI Taxonomy" id="257708"/>
    <lineage>
        <taxon>Bacteria</taxon>
        <taxon>Pseudomonadati</taxon>
        <taxon>Pseudomonadota</taxon>
        <taxon>Alphaproteobacteria</taxon>
        <taxon>Acetobacterales</taxon>
        <taxon>Roseomonadaceae</taxon>
        <taxon>Roseomonas</taxon>
    </lineage>
</organism>
<dbReference type="InterPro" id="IPR014756">
    <property type="entry name" value="Ig_E-set"/>
</dbReference>
<evidence type="ECO:0000256" key="3">
    <source>
        <dbReference type="ARBA" id="ARBA00022729"/>
    </source>
</evidence>
<evidence type="ECO:0000259" key="6">
    <source>
        <dbReference type="Pfam" id="PF04234"/>
    </source>
</evidence>
<dbReference type="GO" id="GO:0030313">
    <property type="term" value="C:cell envelope"/>
    <property type="evidence" value="ECO:0007669"/>
    <property type="project" value="UniProtKB-SubCell"/>
</dbReference>
<gene>
    <name evidence="7" type="ORF">RGI145_09640</name>
</gene>